<evidence type="ECO:0000313" key="4">
    <source>
        <dbReference type="Proteomes" id="UP000380867"/>
    </source>
</evidence>
<dbReference type="Proteomes" id="UP000380867">
    <property type="component" value="Unassembled WGS sequence"/>
</dbReference>
<evidence type="ECO:0008006" key="5">
    <source>
        <dbReference type="Google" id="ProtNLM"/>
    </source>
</evidence>
<dbReference type="OrthoDB" id="3822522at2"/>
<reference evidence="3" key="1">
    <citation type="submission" date="2019-09" db="EMBL/GenBank/DDBJ databases">
        <authorList>
            <person name="Li J."/>
        </authorList>
    </citation>
    <scope>NUCLEOTIDE SEQUENCE [LARGE SCALE GENOMIC DNA]</scope>
    <source>
        <strain evidence="3">JCM 14732</strain>
    </source>
</reference>
<keyword evidence="2" id="KW-0472">Membrane</keyword>
<organism evidence="3 4">
    <name type="scientific">Aeromicrobium ginsengisoli</name>
    <dbReference type="NCBI Taxonomy" id="363867"/>
    <lineage>
        <taxon>Bacteria</taxon>
        <taxon>Bacillati</taxon>
        <taxon>Actinomycetota</taxon>
        <taxon>Actinomycetes</taxon>
        <taxon>Propionibacteriales</taxon>
        <taxon>Nocardioidaceae</taxon>
        <taxon>Aeromicrobium</taxon>
    </lineage>
</organism>
<dbReference type="NCBIfam" id="NF038083">
    <property type="entry name" value="CU044_5270_fam"/>
    <property type="match status" value="1"/>
</dbReference>
<comment type="caution">
    <text evidence="3">The sequence shown here is derived from an EMBL/GenBank/DDBJ whole genome shotgun (WGS) entry which is preliminary data.</text>
</comment>
<accession>A0A5M4FIJ1</accession>
<keyword evidence="2" id="KW-1133">Transmembrane helix</keyword>
<proteinExistence type="predicted"/>
<keyword evidence="4" id="KW-1185">Reference proteome</keyword>
<protein>
    <recommendedName>
        <fullName evidence="5">CU044_5270 family protein</fullName>
    </recommendedName>
</protein>
<dbReference type="InterPro" id="IPR047789">
    <property type="entry name" value="CU044_5270-like"/>
</dbReference>
<dbReference type="RefSeq" id="WP_149688032.1">
    <property type="nucleotide sequence ID" value="NZ_SDPQ02000001.1"/>
</dbReference>
<name>A0A5M4FIJ1_9ACTN</name>
<feature type="transmembrane region" description="Helical" evidence="2">
    <location>
        <begin position="53"/>
        <end position="72"/>
    </location>
</feature>
<evidence type="ECO:0000313" key="3">
    <source>
        <dbReference type="EMBL" id="KAA1399920.1"/>
    </source>
</evidence>
<feature type="region of interest" description="Disordered" evidence="1">
    <location>
        <begin position="1"/>
        <end position="20"/>
    </location>
</feature>
<dbReference type="AlphaFoldDB" id="A0A5M4FIJ1"/>
<keyword evidence="2" id="KW-0812">Transmembrane</keyword>
<dbReference type="EMBL" id="SDPQ02000001">
    <property type="protein sequence ID" value="KAA1399920.1"/>
    <property type="molecule type" value="Genomic_DNA"/>
</dbReference>
<evidence type="ECO:0000256" key="1">
    <source>
        <dbReference type="SAM" id="MobiDB-lite"/>
    </source>
</evidence>
<evidence type="ECO:0000256" key="2">
    <source>
        <dbReference type="SAM" id="Phobius"/>
    </source>
</evidence>
<gene>
    <name evidence="3" type="ORF">ESP70_003975</name>
</gene>
<sequence>MHIDDLLEETRPTTDPRPEGLELSRVQSLAVAQASVDRITHIARRRTRRRRTAGVLMVAAATAVVVIAPRLVDDTAPTAEPPGRTTVPVAPIQTPEFRNASQVLHAAGTSAAAQTHDTARAKYWRVDSEYHQSGDKVYRRTFWQGHTSTGYLFDEGFGDGGLVKMGVAKFSFQQQSLTWDQLLHLTTSKSELLRLLRADTGGLRGGTPDHYAFKTLGDLLGESPAPPAVRKAMWDAAAELKGVKNDGRMTDAKGRTGYGITLGDMTYVVEPSTGELLESRMKLAAGGSYRMTYLSQGPTDATPTVPTAAY</sequence>